<feature type="region of interest" description="Disordered" evidence="2">
    <location>
        <begin position="1374"/>
        <end position="1394"/>
    </location>
</feature>
<comment type="caution">
    <text evidence="3">The sequence shown here is derived from an EMBL/GenBank/DDBJ whole genome shotgun (WGS) entry which is preliminary data.</text>
</comment>
<name>A0A2H6K6L8_9APIC</name>
<sequence length="1711" mass="190844">MAPKKLTDCPENLRESIDWLIQVKHGNGGNGLAQLAEALKKLVGDAIEKAETSLSTRHSQLSCSKASGYRHCKYLDAKIAEAKKALNSEKLSETEKSKKESELSMLQSKKEKHYNEVHYLSDDARDNALKDIKERQNKLTELSKNLEIFTTPDDQCENLLSNLTDGLEKFLGYNKDFKGYDGSGIVYSDLDRLCDGVMAFLGGVLSGVKGDNSVTTYNNYIVGTENQLESVLEKLTSSIGSGRVGLSKSVGKVKEWLDGYGKNIAELTTNVKDELTSLKHDVGGKYNSQIVADRNLEEQSKQWKNTVSDIYSKVYNIQNDRVDKLDSVLKGKLNAEIKVVKEAVQMLYDSAANAFFLGQVKQVDDELARQKENLETAVKKGTKKVQDTLDDEVNRILRNITNLYSKKDVQFTFIREAVQAATQHAREYYVKFNGEYKGKILQMFEDVKYGLRDVDKSSGAASGGKSKLRNDVNMIKTALEQIGSTLGKHVADLQRKIEEAELFRKLVLGKANDVHGALKAYTNTNTKTVIRENIELILEAKREIETVDKTLKGEAEKLSSWTTEASKVVKAANRKVDEIVTALKYEDNDDNFKSELDDIKNKADQLNSAYTKTQEHLVSVVEKVKGRDGDTGPLANLKSLPDLTSNVQVPNEISKFKLSSGDGWDLNSKIQGVTEQITTNVEGQVQQLLKNIKKYVDSIKGTSQVPAQQKGLTHIVSGVQTLAGLFKGKGFENKVGGWVMNILKEHPMKGLIERYVRHNESHIKEDKDKTLQRDKDGSQYYKGLNEKIAEKITNQLRPGIIHDAGEEVEQKLQELGQKDVIAANLTALKAGIEKFVKKLGEEIQVADKVEKYENKINSLATTIATTISDDIKQSTATLNNGYNYTFLKTAVHYTLKQLLVVARQVAAEIQVFLDAYKIGNVDGALATASKLDSELGDAIRNYSGTALGGNISTQVKAIAEKVNDVNINTPLKELLKATAEKAIQKLHEALKNPVINELGGVTNDVPDVKDGDVRRLNGDISHAVGTIQGKLTAISKMVKDSSKQATIKGVVEDLDEMIKEGDGEYTLRSVSQKANVKRLTKIYDQLNDLQNNKLKDQPKAITKAVEAIQSEIRRLQGLLKGGNSDVNDDVILNLQKLEKTIGKTENGKPIAGSIQELHSKISELHTTEFTEQLSSTSSNSITSTIQNAIKGVVNVVTGLETMPEDVETKKAEVDELMGKLRHQLYTLQGNLNVINEKIDEADRALMDAINTVDTVVREEYVQIKQSVDQLRSQLLSAIKYALDKITIDVRILFTEQKRADLTALQKLVEKQSKKVNKIITDDLANGIKCLLWNMNTHHTQLPQIPIQIELNKAAEYLQWYLDPIVKYVDCQHRPNQKTDRGASKKPKSPDDDPQVSSVYEFYAIISSFLRLLLGSNNFNHKAIEKIYEADVAIRRFTPSKFSSTSSNTLLDIVKSGFRAFVEQLKKVYVSSYSGVTDTFNWNGDKNSEKCAKVCLTVLETLFYDFNSLSKLFPSKGPDNINSSNNIGGYFSDRGYRVATKAGVQDGELDNSTKTNGTQINKLRESQIKGLKSGSKKLHEFINEICRDLVSYYRVCQYYIPSKPRAPSTVNEMLHWLAGLYYTPMYDKLASKFARYFNVPQENGTTVIKPIEAAVPARRSVTIQGHGHADGRYACDFLTNPDDLFYPSDTDQCLDMLVDKCLRLHEQIFFPI</sequence>
<feature type="region of interest" description="Disordered" evidence="2">
    <location>
        <begin position="87"/>
        <end position="107"/>
    </location>
</feature>
<dbReference type="OrthoDB" id="367085at2759"/>
<evidence type="ECO:0000313" key="4">
    <source>
        <dbReference type="Proteomes" id="UP000236319"/>
    </source>
</evidence>
<dbReference type="EMBL" id="BDSA01000001">
    <property type="protein sequence ID" value="GBE58630.1"/>
    <property type="molecule type" value="Genomic_DNA"/>
</dbReference>
<evidence type="ECO:0000256" key="1">
    <source>
        <dbReference type="SAM" id="Coils"/>
    </source>
</evidence>
<gene>
    <name evidence="3" type="ORF">BOVATA_001230</name>
</gene>
<evidence type="ECO:0000256" key="2">
    <source>
        <dbReference type="SAM" id="MobiDB-lite"/>
    </source>
</evidence>
<proteinExistence type="predicted"/>
<dbReference type="GeneID" id="39872400"/>
<evidence type="ECO:0000313" key="3">
    <source>
        <dbReference type="EMBL" id="GBE58630.1"/>
    </source>
</evidence>
<protein>
    <submittedName>
        <fullName evidence="3">Spectrin repeat superfamily Extracellular matrix-binding protein, putative</fullName>
    </submittedName>
</protein>
<accession>A0A2H6K6L8</accession>
<keyword evidence="4" id="KW-1185">Reference proteome</keyword>
<keyword evidence="1" id="KW-0175">Coiled coil</keyword>
<dbReference type="RefSeq" id="XP_028864873.1">
    <property type="nucleotide sequence ID" value="XM_029009040.1"/>
</dbReference>
<reference evidence="3 4" key="1">
    <citation type="journal article" date="2017" name="BMC Genomics">
        <title>Whole-genome assembly of Babesia ovata and comparative genomics between closely related pathogens.</title>
        <authorList>
            <person name="Yamagishi J."/>
            <person name="Asada M."/>
            <person name="Hakimi H."/>
            <person name="Tanaka T.Q."/>
            <person name="Sugimoto C."/>
            <person name="Kawazu S."/>
        </authorList>
    </citation>
    <scope>NUCLEOTIDE SEQUENCE [LARGE SCALE GENOMIC DNA]</scope>
    <source>
        <strain evidence="3 4">Miyake</strain>
    </source>
</reference>
<feature type="compositionally biased region" description="Basic and acidic residues" evidence="2">
    <location>
        <begin position="87"/>
        <end position="102"/>
    </location>
</feature>
<feature type="coiled-coil region" evidence="1">
    <location>
        <begin position="589"/>
        <end position="616"/>
    </location>
</feature>
<feature type="compositionally biased region" description="Basic and acidic residues" evidence="2">
    <location>
        <begin position="1374"/>
        <end position="1390"/>
    </location>
</feature>
<dbReference type="VEuPathDB" id="PiroplasmaDB:BOVATA_001230"/>
<organism evidence="3 4">
    <name type="scientific">Babesia ovata</name>
    <dbReference type="NCBI Taxonomy" id="189622"/>
    <lineage>
        <taxon>Eukaryota</taxon>
        <taxon>Sar</taxon>
        <taxon>Alveolata</taxon>
        <taxon>Apicomplexa</taxon>
        <taxon>Aconoidasida</taxon>
        <taxon>Piroplasmida</taxon>
        <taxon>Babesiidae</taxon>
        <taxon>Babesia</taxon>
    </lineage>
</organism>
<dbReference type="Proteomes" id="UP000236319">
    <property type="component" value="Unassembled WGS sequence"/>
</dbReference>